<evidence type="ECO:0000259" key="1">
    <source>
        <dbReference type="PROSITE" id="PS51832"/>
    </source>
</evidence>
<dbReference type="SUPFAM" id="SSF109604">
    <property type="entry name" value="HD-domain/PDEase-like"/>
    <property type="match status" value="1"/>
</dbReference>
<dbReference type="PANTHER" id="PTHR43155">
    <property type="entry name" value="CYCLIC DI-GMP PHOSPHODIESTERASE PA4108-RELATED"/>
    <property type="match status" value="1"/>
</dbReference>
<dbReference type="Gene3D" id="1.10.3210.10">
    <property type="entry name" value="Hypothetical protein af1432"/>
    <property type="match status" value="1"/>
</dbReference>
<dbReference type="EMBL" id="QOQW01000011">
    <property type="protein sequence ID" value="RCK79638.1"/>
    <property type="molecule type" value="Genomic_DNA"/>
</dbReference>
<dbReference type="SUPFAM" id="SSF55781">
    <property type="entry name" value="GAF domain-like"/>
    <property type="match status" value="4"/>
</dbReference>
<gene>
    <name evidence="2" type="ORF">OZSIB_4110</name>
</gene>
<dbReference type="InterPro" id="IPR029016">
    <property type="entry name" value="GAF-like_dom_sf"/>
</dbReference>
<evidence type="ECO:0000313" key="2">
    <source>
        <dbReference type="EMBL" id="RCK79638.1"/>
    </source>
</evidence>
<evidence type="ECO:0000313" key="3">
    <source>
        <dbReference type="Proteomes" id="UP000252355"/>
    </source>
</evidence>
<protein>
    <submittedName>
        <fullName evidence="2">HD-GYP domain</fullName>
    </submittedName>
</protein>
<proteinExistence type="predicted"/>
<dbReference type="InterPro" id="IPR003607">
    <property type="entry name" value="HD/PDEase_dom"/>
</dbReference>
<dbReference type="InterPro" id="IPR003018">
    <property type="entry name" value="GAF"/>
</dbReference>
<feature type="domain" description="HD-GYP" evidence="1">
    <location>
        <begin position="811"/>
        <end position="1006"/>
    </location>
</feature>
<dbReference type="Proteomes" id="UP000252355">
    <property type="component" value="Unassembled WGS sequence"/>
</dbReference>
<dbReference type="CDD" id="cd00077">
    <property type="entry name" value="HDc"/>
    <property type="match status" value="1"/>
</dbReference>
<comment type="caution">
    <text evidence="2">The sequence shown here is derived from an EMBL/GenBank/DDBJ whole genome shotgun (WGS) entry which is preliminary data.</text>
</comment>
<dbReference type="PANTHER" id="PTHR43155:SF2">
    <property type="entry name" value="CYCLIC DI-GMP PHOSPHODIESTERASE PA4108"/>
    <property type="match status" value="1"/>
</dbReference>
<dbReference type="AlphaFoldDB" id="A0A367ZND6"/>
<organism evidence="2 3">
    <name type="scientific">Candidatus Ozemobacter sibiricus</name>
    <dbReference type="NCBI Taxonomy" id="2268124"/>
    <lineage>
        <taxon>Bacteria</taxon>
        <taxon>Candidatus Ozemobacteria</taxon>
        <taxon>Candidatus Ozemobacterales</taxon>
        <taxon>Candidatus Ozemobacteraceae</taxon>
        <taxon>Candidatus Ozemobacter</taxon>
    </lineage>
</organism>
<dbReference type="Pfam" id="PF13487">
    <property type="entry name" value="HD_5"/>
    <property type="match status" value="1"/>
</dbReference>
<dbReference type="Pfam" id="PF01590">
    <property type="entry name" value="GAF"/>
    <property type="match status" value="1"/>
</dbReference>
<dbReference type="Pfam" id="PF13185">
    <property type="entry name" value="GAF_2"/>
    <property type="match status" value="3"/>
</dbReference>
<sequence length="1020" mass="114285">MVKRIFFEEIVDRELLKRFLQRFQKLTGLSLLPFNERGEAVVGDPAPILGGVNEAEDLVHFPDRQRLSRHDGASLRLLKLELRGHLYGAVLIGPYIGPGDAYTGQAPLPRLTDEQIEAAAEMIEQFFGQQVEIAAEREDLRRKEKILSVLEEASNIMNSSLDFQNLLEFLMDIAIDITGATCGALLLKKEKKRYLEVAVARGKFPQEVKKIRVPIGKGVTGWVARNREPLIVPNVLLEPRYIETPETIYSEMAVPLVVGDRLIGVVAVDSSEMNAFSKEDCTILSTLASMVTKVLENARLLAESQQKIREMTRLFAISERLAGAWGESEGVLDAVLNDAMEAIGCAGMALMFYNSDREDLAMVACRGLPVELEHLRIPLGKGIHGWVAQQRKPLLITDATQDLTIAKHSFLDQFSRSFLCIPLQTPERLVGVLGAYQKREKGVFQEDDQQLLTTIGQLLTAFFENRRLFEDSRRKLEYFSTLYKVSSSVSRTLNISKLFGMILQQVQDVMDVENCSLMMYDAIKNQLTLDAAIGLPKDMVGKIRVEVGEGIAGWVAQHKQPVFLKDISKDERFVHRHGRLDYKTRSVLSVPIMHNKVLLGVLNVNNKRSGQAFTEDDLNLLLGISGQISQALANANLHERTEQQVAELSLIQELGKAINSSLDLDSVLNYFIDMTSRILEADRSTLMLYDEQEKELYVQVSRGFEDKRIREIRFKIGEGIAGRAAELRKPIRVAHTHLDQTYKRLPFSETEKACTLISAPLMNRDHLIGVINCERELDKKGPFTAENLDLLDTLASQASVAIQNARLYNNLLNYYFETIQALAAAIDAKDSYTHGHSRRVTDLSIGIAQVMGLSRDEVHSIRHAALLHDVGKIGISEQILLKPGRLTDEEFETIKTHPHIGAGILDSIEFLKTVCLMIEHHHERYDGRGYPAGLKGEEIPLGARIIGVADSFDAITSTRPYRKPLTFAEASNEILRCSGTQFDPAVVKAFMQLRDSPFCPEWLKQDALEEPPATARNAAR</sequence>
<accession>A0A367ZND6</accession>
<dbReference type="InterPro" id="IPR037522">
    <property type="entry name" value="HD_GYP_dom"/>
</dbReference>
<dbReference type="PROSITE" id="PS51832">
    <property type="entry name" value="HD_GYP"/>
    <property type="match status" value="1"/>
</dbReference>
<dbReference type="SMART" id="SM00065">
    <property type="entry name" value="GAF"/>
    <property type="match status" value="4"/>
</dbReference>
<name>A0A367ZND6_9BACT</name>
<reference evidence="2 3" key="1">
    <citation type="submission" date="2018-05" db="EMBL/GenBank/DDBJ databases">
        <title>A metagenomic window into the 2 km-deep terrestrial subsurface aquifer revealed taxonomically and functionally diverse microbial community comprising novel uncultured bacterial lineages.</title>
        <authorList>
            <person name="Kadnikov V.V."/>
            <person name="Mardanov A.V."/>
            <person name="Beletsky A.V."/>
            <person name="Banks D."/>
            <person name="Pimenov N.V."/>
            <person name="Frank Y.A."/>
            <person name="Karnachuk O.V."/>
            <person name="Ravin N.V."/>
        </authorList>
    </citation>
    <scope>NUCLEOTIDE SEQUENCE [LARGE SCALE GENOMIC DNA]</scope>
    <source>
        <strain evidence="2">BY5</strain>
    </source>
</reference>
<dbReference type="Gene3D" id="3.30.450.40">
    <property type="match status" value="4"/>
</dbReference>
<dbReference type="SMART" id="SM00471">
    <property type="entry name" value="HDc"/>
    <property type="match status" value="1"/>
</dbReference>